<evidence type="ECO:0008006" key="3">
    <source>
        <dbReference type="Google" id="ProtNLM"/>
    </source>
</evidence>
<dbReference type="AlphaFoldDB" id="A0ABD5ZQP9"/>
<sequence length="154" mass="16126">MGGATRDRVTARLAQLRGTYDAFDIRQTTVSVAPAEFERMRADAGGAALAEVAVENAAGEHLLIQERDGGGWERPTTTVGAGQPLAETVCAAVERRTGVRPTLTGLDRAAIVCVDCAESDASAYQLQLRLSAVPEAGEPVPPAAWRVDGPADLL</sequence>
<comment type="caution">
    <text evidence="1">The sequence shown here is derived from an EMBL/GenBank/DDBJ whole genome shotgun (WGS) entry which is preliminary data.</text>
</comment>
<organism evidence="1 2">
    <name type="scientific">Halosegnis marinus</name>
    <dbReference type="NCBI Taxonomy" id="3034023"/>
    <lineage>
        <taxon>Archaea</taxon>
        <taxon>Methanobacteriati</taxon>
        <taxon>Methanobacteriota</taxon>
        <taxon>Stenosarchaea group</taxon>
        <taxon>Halobacteria</taxon>
        <taxon>Halobacteriales</taxon>
        <taxon>Natronomonadaceae</taxon>
        <taxon>Halosegnis</taxon>
    </lineage>
</organism>
<evidence type="ECO:0000313" key="2">
    <source>
        <dbReference type="Proteomes" id="UP001596398"/>
    </source>
</evidence>
<accession>A0ABD5ZQP9</accession>
<evidence type="ECO:0000313" key="1">
    <source>
        <dbReference type="EMBL" id="MFC7235665.1"/>
    </source>
</evidence>
<dbReference type="Proteomes" id="UP001596398">
    <property type="component" value="Unassembled WGS sequence"/>
</dbReference>
<gene>
    <name evidence="1" type="ORF">ACFQJ4_10100</name>
</gene>
<dbReference type="RefSeq" id="WP_276233802.1">
    <property type="nucleotide sequence ID" value="NZ_CP119802.1"/>
</dbReference>
<keyword evidence="2" id="KW-1185">Reference proteome</keyword>
<protein>
    <recommendedName>
        <fullName evidence="3">Nudix hydrolase domain-containing protein</fullName>
    </recommendedName>
</protein>
<dbReference type="EMBL" id="JBHTAP010000001">
    <property type="protein sequence ID" value="MFC7235665.1"/>
    <property type="molecule type" value="Genomic_DNA"/>
</dbReference>
<name>A0ABD5ZQP9_9EURY</name>
<reference evidence="1 2" key="1">
    <citation type="journal article" date="2019" name="Int. J. Syst. Evol. Microbiol.">
        <title>The Global Catalogue of Microorganisms (GCM) 10K type strain sequencing project: providing services to taxonomists for standard genome sequencing and annotation.</title>
        <authorList>
            <consortium name="The Broad Institute Genomics Platform"/>
            <consortium name="The Broad Institute Genome Sequencing Center for Infectious Disease"/>
            <person name="Wu L."/>
            <person name="Ma J."/>
        </authorList>
    </citation>
    <scope>NUCLEOTIDE SEQUENCE [LARGE SCALE GENOMIC DNA]</scope>
    <source>
        <strain evidence="1 2">DT85</strain>
    </source>
</reference>
<dbReference type="GeneID" id="79267362"/>
<proteinExistence type="predicted"/>